<feature type="transmembrane region" description="Helical" evidence="1">
    <location>
        <begin position="12"/>
        <end position="34"/>
    </location>
</feature>
<dbReference type="EMBL" id="MT631512">
    <property type="protein sequence ID" value="QNO52508.1"/>
    <property type="molecule type" value="Genomic_DNA"/>
</dbReference>
<keyword evidence="1" id="KW-1133">Transmembrane helix</keyword>
<gene>
    <name evidence="2" type="ORF">CGEPLDJD_00029</name>
</gene>
<evidence type="ECO:0000313" key="2">
    <source>
        <dbReference type="EMBL" id="QNO52508.1"/>
    </source>
</evidence>
<reference evidence="2" key="1">
    <citation type="submission" date="2020-06" db="EMBL/GenBank/DDBJ databases">
        <title>Unique genomic features of the anaerobic methanotrophic archaea.</title>
        <authorList>
            <person name="Chadwick G.L."/>
            <person name="Skennerton C.T."/>
            <person name="Laso-Perez R."/>
            <person name="Leu A.O."/>
            <person name="Speth D.R."/>
            <person name="Yu H."/>
            <person name="Morgan-Lang C."/>
            <person name="Hatzenpichler R."/>
            <person name="Goudeau D."/>
            <person name="Malmstrom R."/>
            <person name="Brazelton W.J."/>
            <person name="Woyke T."/>
            <person name="Hallam S.J."/>
            <person name="Tyson G.W."/>
            <person name="Wegener G."/>
            <person name="Boetius A."/>
            <person name="Orphan V."/>
        </authorList>
    </citation>
    <scope>NUCLEOTIDE SEQUENCE</scope>
</reference>
<dbReference type="AlphaFoldDB" id="A0A7G9YWX4"/>
<feature type="transmembrane region" description="Helical" evidence="1">
    <location>
        <begin position="54"/>
        <end position="72"/>
    </location>
</feature>
<accession>A0A7G9YWX4</accession>
<keyword evidence="1" id="KW-0472">Membrane</keyword>
<evidence type="ECO:0000256" key="1">
    <source>
        <dbReference type="SAM" id="Phobius"/>
    </source>
</evidence>
<organism evidence="2">
    <name type="scientific">Candidatus Methanophagaceae archaeon ANME-1 ERB6</name>
    <dbReference type="NCBI Taxonomy" id="2759912"/>
    <lineage>
        <taxon>Archaea</taxon>
        <taxon>Methanobacteriati</taxon>
        <taxon>Methanobacteriota</taxon>
        <taxon>Stenosarchaea group</taxon>
        <taxon>Methanomicrobia</taxon>
        <taxon>Candidatus Methanophagales</taxon>
        <taxon>Candidatus Methanophagaceae</taxon>
    </lineage>
</organism>
<keyword evidence="1" id="KW-0812">Transmembrane</keyword>
<protein>
    <submittedName>
        <fullName evidence="2">Uncharacterized protein</fullName>
    </submittedName>
</protein>
<name>A0A7G9YWX4_9EURY</name>
<proteinExistence type="predicted"/>
<sequence>MKKGEFITIVRLWGFTSTLLMSVVLYVTFLSIFLTEEKAIYVAVNDYGEGLTELIIFSITLFLAFIGYISLLRDKRLFRSPEL</sequence>